<protein>
    <submittedName>
        <fullName evidence="6">Putative activin a type ib receptor serine/threonine protein kinase</fullName>
    </submittedName>
</protein>
<dbReference type="SUPFAM" id="SSF57302">
    <property type="entry name" value="Snake toxin-like"/>
    <property type="match status" value="1"/>
</dbReference>
<feature type="chain" id="PRO_5025557623" evidence="3">
    <location>
        <begin position="17"/>
        <end position="403"/>
    </location>
</feature>
<evidence type="ECO:0000259" key="5">
    <source>
        <dbReference type="Pfam" id="PF19337"/>
    </source>
</evidence>
<keyword evidence="6" id="KW-0675">Receptor</keyword>
<feature type="compositionally biased region" description="Basic and acidic residues" evidence="1">
    <location>
        <begin position="148"/>
        <end position="161"/>
    </location>
</feature>
<keyword evidence="2" id="KW-0812">Transmembrane</keyword>
<dbReference type="CDD" id="cd23576">
    <property type="entry name" value="TFP_LU_ECD_BAMBI"/>
    <property type="match status" value="1"/>
</dbReference>
<keyword evidence="6" id="KW-0418">Kinase</keyword>
<keyword evidence="2" id="KW-1133">Transmembrane helix</keyword>
<proteinExistence type="predicted"/>
<sequence length="403" mass="44234">MHCSIVTILLNVAVLAGNIFIPVSSSSAKMDSENGIFLNRALKRPWDSDNLSSDDIRCYCNLPICITTSYMCRTAANGGCFSEVRESADDDDLPARHGCMELLLGDNDKHLKCNLEGGKHNQIRSSTALLRCCQEDMCNHIDNPDNKRFKADSRSRGEGVHSRASQSAEDMHTLHETVIYSSESRPVYPDNGESQDEVWFKAATIAITVCGAIILFVLIVTAIRMLRSDGRGGDTTSKLGTGSGSPSCNGRKIILDFGDAYNQVYGGSSQQSNIKHVPLLKVDDGLPPSYTIYPSPNHHQLQNFQQTTTKVCGDSKNEAQAKKNQIKSLEYTLLPQSCHEGVQKPINTDVATSPAYRDVNLSPTLHGRVRPDIAMDNKTYEKDMLAAVPPNWTNNSTNNSYGV</sequence>
<evidence type="ECO:0000259" key="4">
    <source>
        <dbReference type="Pfam" id="PF06211"/>
    </source>
</evidence>
<dbReference type="Pfam" id="PF19337">
    <property type="entry name" value="BAMBI_C"/>
    <property type="match status" value="1"/>
</dbReference>
<reference evidence="6" key="1">
    <citation type="submission" date="2019-10" db="EMBL/GenBank/DDBJ databases">
        <title>Short sand fly seasons in Tbilisi, Georgia, hinder development of host immunity to saliva of the visceral leishmaniasis vector Phlebotomus kandelakii.</title>
        <authorList>
            <person name="Oliveira F."/>
            <person name="Giorgobiani E."/>
            <person name="Guimaraes-Costa A.B."/>
            <person name="Abdeladhim M."/>
            <person name="Oristian J."/>
            <person name="Tskhvaradze L."/>
            <person name="Tsertsvadze N."/>
            <person name="Zakalashvili M."/>
            <person name="Valenzuela J.G."/>
            <person name="Kamhawi S."/>
        </authorList>
    </citation>
    <scope>NUCLEOTIDE SEQUENCE</scope>
    <source>
        <strain evidence="6">Wild-capture in Tbilisi</strain>
        <tissue evidence="6">Salivary glands</tissue>
    </source>
</reference>
<feature type="region of interest" description="Disordered" evidence="1">
    <location>
        <begin position="148"/>
        <end position="169"/>
    </location>
</feature>
<evidence type="ECO:0000256" key="2">
    <source>
        <dbReference type="SAM" id="Phobius"/>
    </source>
</evidence>
<feature type="domain" description="BMP and activin membrane-bound inhibitor N-terminal" evidence="4">
    <location>
        <begin position="52"/>
        <end position="140"/>
    </location>
</feature>
<dbReference type="EMBL" id="GIFK01000248">
    <property type="protein sequence ID" value="NBJ57951.1"/>
    <property type="molecule type" value="Transcribed_RNA"/>
</dbReference>
<feature type="transmembrane region" description="Helical" evidence="2">
    <location>
        <begin position="198"/>
        <end position="223"/>
    </location>
</feature>
<evidence type="ECO:0000313" key="6">
    <source>
        <dbReference type="EMBL" id="NBJ57951.1"/>
    </source>
</evidence>
<dbReference type="Gene3D" id="2.10.60.10">
    <property type="entry name" value="CD59"/>
    <property type="match status" value="1"/>
</dbReference>
<dbReference type="AlphaFoldDB" id="A0A6B2E4K0"/>
<dbReference type="InterPro" id="IPR045806">
    <property type="entry name" value="BAMBI_C"/>
</dbReference>
<feature type="signal peptide" evidence="3">
    <location>
        <begin position="1"/>
        <end position="16"/>
    </location>
</feature>
<organism evidence="6">
    <name type="scientific">Phlebotomus kandelakii</name>
    <dbReference type="NCBI Taxonomy" id="1109342"/>
    <lineage>
        <taxon>Eukaryota</taxon>
        <taxon>Metazoa</taxon>
        <taxon>Ecdysozoa</taxon>
        <taxon>Arthropoda</taxon>
        <taxon>Hexapoda</taxon>
        <taxon>Insecta</taxon>
        <taxon>Pterygota</taxon>
        <taxon>Neoptera</taxon>
        <taxon>Endopterygota</taxon>
        <taxon>Diptera</taxon>
        <taxon>Nematocera</taxon>
        <taxon>Psychodoidea</taxon>
        <taxon>Psychodidae</taxon>
        <taxon>Phlebotomus</taxon>
        <taxon>Larroussius</taxon>
    </lineage>
</organism>
<evidence type="ECO:0000256" key="3">
    <source>
        <dbReference type="SAM" id="SignalP"/>
    </source>
</evidence>
<keyword evidence="6" id="KW-0808">Transferase</keyword>
<feature type="domain" description="BMP and activin membrane-bound inhibitor C-terminal" evidence="5">
    <location>
        <begin position="194"/>
        <end position="231"/>
    </location>
</feature>
<dbReference type="Pfam" id="PF06211">
    <property type="entry name" value="BAMBI"/>
    <property type="match status" value="1"/>
</dbReference>
<evidence type="ECO:0000256" key="1">
    <source>
        <dbReference type="SAM" id="MobiDB-lite"/>
    </source>
</evidence>
<keyword evidence="6" id="KW-0723">Serine/threonine-protein kinase</keyword>
<accession>A0A6B2E4K0</accession>
<keyword evidence="2" id="KW-0472">Membrane</keyword>
<dbReference type="InterPro" id="IPR045807">
    <property type="entry name" value="BAMBI_N"/>
</dbReference>
<name>A0A6B2E4K0_9DIPT</name>
<dbReference type="GO" id="GO:0004674">
    <property type="term" value="F:protein serine/threonine kinase activity"/>
    <property type="evidence" value="ECO:0007669"/>
    <property type="project" value="UniProtKB-KW"/>
</dbReference>
<keyword evidence="3" id="KW-0732">Signal</keyword>
<dbReference type="InterPro" id="IPR045860">
    <property type="entry name" value="Snake_toxin-like_sf"/>
</dbReference>